<evidence type="ECO:0000256" key="5">
    <source>
        <dbReference type="ARBA" id="ARBA00023004"/>
    </source>
</evidence>
<dbReference type="InterPro" id="IPR051811">
    <property type="entry name" value="Cytochrome_c550/c551-like"/>
</dbReference>
<keyword evidence="7" id="KW-0732">Signal</keyword>
<keyword evidence="3 6" id="KW-0479">Metal-binding</keyword>
<keyword evidence="4" id="KW-0249">Electron transport</keyword>
<dbReference type="Proteomes" id="UP001161691">
    <property type="component" value="Unassembled WGS sequence"/>
</dbReference>
<dbReference type="InterPro" id="IPR036909">
    <property type="entry name" value="Cyt_c-like_dom_sf"/>
</dbReference>
<dbReference type="PROSITE" id="PS51007">
    <property type="entry name" value="CYTC"/>
    <property type="match status" value="1"/>
</dbReference>
<keyword evidence="5 6" id="KW-0408">Iron</keyword>
<dbReference type="PANTHER" id="PTHR37823">
    <property type="entry name" value="CYTOCHROME C-553-LIKE"/>
    <property type="match status" value="1"/>
</dbReference>
<evidence type="ECO:0000259" key="8">
    <source>
        <dbReference type="PROSITE" id="PS51007"/>
    </source>
</evidence>
<keyword evidence="2 6" id="KW-0349">Heme</keyword>
<dbReference type="PRINTS" id="PR00605">
    <property type="entry name" value="CYTCHROMECIC"/>
</dbReference>
<evidence type="ECO:0000256" key="1">
    <source>
        <dbReference type="ARBA" id="ARBA00022448"/>
    </source>
</evidence>
<proteinExistence type="predicted"/>
<comment type="caution">
    <text evidence="9">The sequence shown here is derived from an EMBL/GenBank/DDBJ whole genome shotgun (WGS) entry which is preliminary data.</text>
</comment>
<feature type="chain" id="PRO_5046508584" evidence="7">
    <location>
        <begin position="28"/>
        <end position="121"/>
    </location>
</feature>
<dbReference type="Gene3D" id="1.10.760.10">
    <property type="entry name" value="Cytochrome c-like domain"/>
    <property type="match status" value="1"/>
</dbReference>
<evidence type="ECO:0000256" key="3">
    <source>
        <dbReference type="ARBA" id="ARBA00022723"/>
    </source>
</evidence>
<dbReference type="PROSITE" id="PS51257">
    <property type="entry name" value="PROKAR_LIPOPROTEIN"/>
    <property type="match status" value="1"/>
</dbReference>
<dbReference type="EMBL" id="JAGRPV010000001">
    <property type="protein sequence ID" value="MDI4648302.1"/>
    <property type="molecule type" value="Genomic_DNA"/>
</dbReference>
<accession>A0ABT6TN65</accession>
<gene>
    <name evidence="9" type="ORF">KB449_25345</name>
</gene>
<evidence type="ECO:0000313" key="9">
    <source>
        <dbReference type="EMBL" id="MDI4648302.1"/>
    </source>
</evidence>
<organism evidence="9 10">
    <name type="scientific">Cohnella hashimotonis</name>
    <dbReference type="NCBI Taxonomy" id="2826895"/>
    <lineage>
        <taxon>Bacteria</taxon>
        <taxon>Bacillati</taxon>
        <taxon>Bacillota</taxon>
        <taxon>Bacilli</taxon>
        <taxon>Bacillales</taxon>
        <taxon>Paenibacillaceae</taxon>
        <taxon>Cohnella</taxon>
    </lineage>
</organism>
<dbReference type="SUPFAM" id="SSF46626">
    <property type="entry name" value="Cytochrome c"/>
    <property type="match status" value="1"/>
</dbReference>
<dbReference type="RefSeq" id="WP_282911027.1">
    <property type="nucleotide sequence ID" value="NZ_JAGRPV010000001.1"/>
</dbReference>
<dbReference type="Pfam" id="PF13442">
    <property type="entry name" value="Cytochrome_CBB3"/>
    <property type="match status" value="1"/>
</dbReference>
<protein>
    <submittedName>
        <fullName evidence="9">Cytochrome c</fullName>
    </submittedName>
</protein>
<sequence length="121" mass="12588">MKKYAFARRGLRIAAASALIGALLLTAACGKGKTEENAKPSLPAGPAETIALYRSNCISCHGGGLEGTMGPDTDLRSVGARLTEVQIAAQITNGGQLMPALKDRLTSQEIDKIAAWLAALH</sequence>
<dbReference type="InterPro" id="IPR009056">
    <property type="entry name" value="Cyt_c-like_dom"/>
</dbReference>
<name>A0ABT6TN65_9BACL</name>
<evidence type="ECO:0000256" key="7">
    <source>
        <dbReference type="SAM" id="SignalP"/>
    </source>
</evidence>
<reference evidence="9" key="1">
    <citation type="submission" date="2023-04" db="EMBL/GenBank/DDBJ databases">
        <title>Comparative genomic analysis of Cohnella hashimotonis sp. nov., isolated from the International Space Station.</title>
        <authorList>
            <person name="Venkateswaran K."/>
            <person name="Simpson A."/>
        </authorList>
    </citation>
    <scope>NUCLEOTIDE SEQUENCE</scope>
    <source>
        <strain evidence="9">F6_2S_P_1</strain>
    </source>
</reference>
<evidence type="ECO:0000313" key="10">
    <source>
        <dbReference type="Proteomes" id="UP001161691"/>
    </source>
</evidence>
<evidence type="ECO:0000256" key="2">
    <source>
        <dbReference type="ARBA" id="ARBA00022617"/>
    </source>
</evidence>
<evidence type="ECO:0000256" key="4">
    <source>
        <dbReference type="ARBA" id="ARBA00022982"/>
    </source>
</evidence>
<dbReference type="PANTHER" id="PTHR37823:SF4">
    <property type="entry name" value="MENAQUINOL-CYTOCHROME C REDUCTASE CYTOCHROME B_C SUBUNIT"/>
    <property type="match status" value="1"/>
</dbReference>
<evidence type="ECO:0000256" key="6">
    <source>
        <dbReference type="PROSITE-ProRule" id="PRU00433"/>
    </source>
</evidence>
<keyword evidence="10" id="KW-1185">Reference proteome</keyword>
<feature type="domain" description="Cytochrome c" evidence="8">
    <location>
        <begin position="44"/>
        <end position="121"/>
    </location>
</feature>
<keyword evidence="1" id="KW-0813">Transport</keyword>
<dbReference type="InterPro" id="IPR008168">
    <property type="entry name" value="Cyt_C_IC"/>
</dbReference>
<feature type="signal peptide" evidence="7">
    <location>
        <begin position="1"/>
        <end position="27"/>
    </location>
</feature>